<accession>A0A8A4FNJ2</accession>
<dbReference type="AlphaFoldDB" id="A0A8A4FNJ2"/>
<dbReference type="EMBL" id="CP071754">
    <property type="protein sequence ID" value="QTB61144.1"/>
    <property type="molecule type" value="Genomic_DNA"/>
</dbReference>
<proteinExistence type="predicted"/>
<dbReference type="RefSeq" id="WP_038734340.1">
    <property type="nucleotide sequence ID" value="NZ_CM121436.1"/>
</dbReference>
<gene>
    <name evidence="1" type="ORF">J3D99_25125</name>
</gene>
<name>A0A8A4FNJ2_BURPE</name>
<protein>
    <submittedName>
        <fullName evidence="1">Tn7 transposase TnsA N-terminal domain-containing protein</fullName>
    </submittedName>
</protein>
<sequence length="240" mass="27049">MLSNAQLVDLFDHLGTPPAGRKLVQEARVHAPVRKVASRGGNVITYVASRKMAREIATESYGIEFAAAIGFEYDERVLEFYPQPCKLQLSLVDGATGEIRAIHHTPDFLAICQDGITLEEWKSETKLTHLAEKYPYRYAPSTRSSWCTSVRIADALTRGTSRPTSSPAGARTAGLFSAMESRLRRLLRRSSGRRLRSGRCWKLKRHSKRRLSGRGCLTQYKRLLPRSTTEREQFLPGVWA</sequence>
<reference evidence="1" key="1">
    <citation type="submission" date="2021-03" db="EMBL/GenBank/DDBJ databases">
        <title>Complete genome of Burkholderia pseudomallei_VBP364.</title>
        <authorList>
            <person name="Balaji V."/>
            <person name="Yamuna B."/>
            <person name="Monisha P."/>
        </authorList>
    </citation>
    <scope>NUCLEOTIDE SEQUENCE</scope>
    <source>
        <strain evidence="1">VBP364</strain>
    </source>
</reference>
<organism evidence="1">
    <name type="scientific">Burkholderia pseudomallei</name>
    <name type="common">Pseudomonas pseudomallei</name>
    <dbReference type="NCBI Taxonomy" id="28450"/>
    <lineage>
        <taxon>Bacteria</taxon>
        <taxon>Pseudomonadati</taxon>
        <taxon>Pseudomonadota</taxon>
        <taxon>Betaproteobacteria</taxon>
        <taxon>Burkholderiales</taxon>
        <taxon>Burkholderiaceae</taxon>
        <taxon>Burkholderia</taxon>
        <taxon>pseudomallei group</taxon>
    </lineage>
</organism>
<evidence type="ECO:0000313" key="1">
    <source>
        <dbReference type="EMBL" id="QTB61144.1"/>
    </source>
</evidence>